<sequence length="90" mass="10411">MDTINKTKGSVEHREEIADHDLKKLKDQANIVFDISNPCCLQNKSDPLLEFEHGFPGVTFFFHLCRWVRENLRQMTKSTFAVEVDASGRE</sequence>
<protein>
    <submittedName>
        <fullName evidence="1">Uncharacterized protein</fullName>
    </submittedName>
</protein>
<dbReference type="Proteomes" id="UP001164746">
    <property type="component" value="Chromosome 1"/>
</dbReference>
<evidence type="ECO:0000313" key="1">
    <source>
        <dbReference type="EMBL" id="WAQ93963.1"/>
    </source>
</evidence>
<evidence type="ECO:0000313" key="2">
    <source>
        <dbReference type="Proteomes" id="UP001164746"/>
    </source>
</evidence>
<organism evidence="1 2">
    <name type="scientific">Mya arenaria</name>
    <name type="common">Soft-shell clam</name>
    <dbReference type="NCBI Taxonomy" id="6604"/>
    <lineage>
        <taxon>Eukaryota</taxon>
        <taxon>Metazoa</taxon>
        <taxon>Spiralia</taxon>
        <taxon>Lophotrochozoa</taxon>
        <taxon>Mollusca</taxon>
        <taxon>Bivalvia</taxon>
        <taxon>Autobranchia</taxon>
        <taxon>Heteroconchia</taxon>
        <taxon>Euheterodonta</taxon>
        <taxon>Imparidentia</taxon>
        <taxon>Neoheterodontei</taxon>
        <taxon>Myida</taxon>
        <taxon>Myoidea</taxon>
        <taxon>Myidae</taxon>
        <taxon>Mya</taxon>
    </lineage>
</organism>
<accession>A0ABY7D9J9</accession>
<dbReference type="EMBL" id="CP111012">
    <property type="protein sequence ID" value="WAQ93963.1"/>
    <property type="molecule type" value="Genomic_DNA"/>
</dbReference>
<keyword evidence="2" id="KW-1185">Reference proteome</keyword>
<gene>
    <name evidence="1" type="ORF">MAR_006434</name>
</gene>
<name>A0ABY7D9J9_MYAAR</name>
<proteinExistence type="predicted"/>
<reference evidence="1" key="1">
    <citation type="submission" date="2022-11" db="EMBL/GenBank/DDBJ databases">
        <title>Centuries of genome instability and evolution in soft-shell clam transmissible cancer (bioRxiv).</title>
        <authorList>
            <person name="Hart S.F.M."/>
            <person name="Yonemitsu M.A."/>
            <person name="Giersch R.M."/>
            <person name="Beal B.F."/>
            <person name="Arriagada G."/>
            <person name="Davis B.W."/>
            <person name="Ostrander E.A."/>
            <person name="Goff S.P."/>
            <person name="Metzger M.J."/>
        </authorList>
    </citation>
    <scope>NUCLEOTIDE SEQUENCE</scope>
    <source>
        <strain evidence="1">MELC-2E11</strain>
        <tissue evidence="1">Siphon/mantle</tissue>
    </source>
</reference>